<reference evidence="2 3" key="1">
    <citation type="submission" date="2017-09" db="EMBL/GenBank/DDBJ databases">
        <title>Bacterial strain isolated from the female urinary microbiota.</title>
        <authorList>
            <person name="Thomas-White K."/>
            <person name="Kumar N."/>
            <person name="Forster S."/>
            <person name="Putonti C."/>
            <person name="Lawley T."/>
            <person name="Wolfe A.J."/>
        </authorList>
    </citation>
    <scope>NUCLEOTIDE SEQUENCE [LARGE SCALE GENOMIC DNA]</scope>
    <source>
        <strain evidence="2 3">UMB0818</strain>
    </source>
</reference>
<evidence type="ECO:0000313" key="2">
    <source>
        <dbReference type="EMBL" id="PMC10991.1"/>
    </source>
</evidence>
<organism evidence="2 3">
    <name type="scientific">Hoylesella timonensis</name>
    <dbReference type="NCBI Taxonomy" id="386414"/>
    <lineage>
        <taxon>Bacteria</taxon>
        <taxon>Pseudomonadati</taxon>
        <taxon>Bacteroidota</taxon>
        <taxon>Bacteroidia</taxon>
        <taxon>Bacteroidales</taxon>
        <taxon>Prevotellaceae</taxon>
        <taxon>Hoylesella</taxon>
    </lineage>
</organism>
<dbReference type="Proteomes" id="UP000235661">
    <property type="component" value="Unassembled WGS sequence"/>
</dbReference>
<feature type="signal peptide" evidence="1">
    <location>
        <begin position="1"/>
        <end position="17"/>
    </location>
</feature>
<sequence length="570" mass="62739">MKKNVLKVFVSALMVMAAVVNTGCSNEASLASDVQQEQAVTEGTALSFNFDFAGYGKEQSVATRGVAGEAKGRVIASSVSSLGDGLEAYTEVVEDAKPQTRATYKPAPKQNYTILAYNKADRQKKGEWVGSYDGSKFTPKAGFSSVQVLQPGEYEFFVFSEQLTYKDGKIIIDINKGSANALFNNLDVKILPQKKQQVNFQLESPYARVRMKINGFSSQAFEGSINGALKYDKGGVNGTCTIDPSGPTANYASVTEAGQLKYKHFTNNVEGPQQNGVIKTSYIITPEDAGVYFLPQTYLNKLSFQFAPEASGTIYKKPVANKVLPLNLKDVELKNGKSYTIWQTIYYSADYLFEDGTVGTLVPNLKQRKPVALVVDKNRKICMSLTEIREKQWATSPDVKCKTHENQDFDGLKNTIAKYDGYAQTWNTNTTDGLYGLPRARFKAYNERCPAFKAVADLGQVGSKKLKWYVPGAGEWDSALKYLGVTDPTKDFGYGGSAAQPWAGSLGYRLQEILFYQANGVPLTDWYWAANDWKTDDQKKGVTVIAGSKGAHFGGAVKTDHTKVRPFINY</sequence>
<dbReference type="RefSeq" id="WP_102187826.1">
    <property type="nucleotide sequence ID" value="NZ_PNGI01000003.1"/>
</dbReference>
<evidence type="ECO:0000256" key="1">
    <source>
        <dbReference type="SAM" id="SignalP"/>
    </source>
</evidence>
<evidence type="ECO:0008006" key="4">
    <source>
        <dbReference type="Google" id="ProtNLM"/>
    </source>
</evidence>
<dbReference type="EMBL" id="PNGI01000003">
    <property type="protein sequence ID" value="PMC10991.1"/>
    <property type="molecule type" value="Genomic_DNA"/>
</dbReference>
<comment type="caution">
    <text evidence="2">The sequence shown here is derived from an EMBL/GenBank/DDBJ whole genome shotgun (WGS) entry which is preliminary data.</text>
</comment>
<dbReference type="AlphaFoldDB" id="A0A2N6Q7L5"/>
<protein>
    <recommendedName>
        <fullName evidence="4">Fimbrillin family protein</fullName>
    </recommendedName>
</protein>
<accession>A0A2N6Q7L5</accession>
<evidence type="ECO:0000313" key="3">
    <source>
        <dbReference type="Proteomes" id="UP000235661"/>
    </source>
</evidence>
<feature type="chain" id="PRO_5014885697" description="Fimbrillin family protein" evidence="1">
    <location>
        <begin position="18"/>
        <end position="570"/>
    </location>
</feature>
<keyword evidence="1" id="KW-0732">Signal</keyword>
<name>A0A2N6Q7L5_9BACT</name>
<proteinExistence type="predicted"/>
<gene>
    <name evidence="2" type="ORF">CJ232_02560</name>
</gene>